<evidence type="ECO:0000313" key="3">
    <source>
        <dbReference type="Proteomes" id="UP000268652"/>
    </source>
</evidence>
<dbReference type="EMBL" id="RBDX01000004">
    <property type="protein sequence ID" value="RKN11069.1"/>
    <property type="molecule type" value="Genomic_DNA"/>
</dbReference>
<name>A0A3A9WE65_9ACTN</name>
<dbReference type="EMBL" id="RBDY01000004">
    <property type="protein sequence ID" value="RKN25332.1"/>
    <property type="molecule type" value="Genomic_DNA"/>
</dbReference>
<protein>
    <submittedName>
        <fullName evidence="1">Uncharacterized protein</fullName>
    </submittedName>
</protein>
<sequence>MAKCKKCGEQKPRWPRSCSRCRSEVDRVDVAASAADMAGGLGLIRRAFMGVVRLIQRAFD</sequence>
<dbReference type="Proteomes" id="UP000275024">
    <property type="component" value="Unassembled WGS sequence"/>
</dbReference>
<comment type="caution">
    <text evidence="1">The sequence shown here is derived from an EMBL/GenBank/DDBJ whole genome shotgun (WGS) entry which is preliminary data.</text>
</comment>
<reference evidence="3 4" key="1">
    <citation type="submission" date="2018-09" db="EMBL/GenBank/DDBJ databases">
        <title>Streptomyces sp. nov. DS1-2, an endophytic actinomycete isolated from roots of Dendrobium scabrilingue.</title>
        <authorList>
            <person name="Kuncharoen N."/>
            <person name="Kudo T."/>
            <person name="Ohkuma M."/>
            <person name="Yuki M."/>
            <person name="Tanasupawat S."/>
        </authorList>
    </citation>
    <scope>NUCLEOTIDE SEQUENCE [LARGE SCALE GENOMIC DNA]</scope>
    <source>
        <strain evidence="1 4">AZ1-7</strain>
        <strain evidence="2 3">DS1-2</strain>
    </source>
</reference>
<keyword evidence="3" id="KW-1185">Reference proteome</keyword>
<evidence type="ECO:0000313" key="2">
    <source>
        <dbReference type="EMBL" id="RKN25332.1"/>
    </source>
</evidence>
<dbReference type="RefSeq" id="WP_120696336.1">
    <property type="nucleotide sequence ID" value="NZ_RBDX01000004.1"/>
</dbReference>
<organism evidence="1 4">
    <name type="scientific">Streptomyces radicis</name>
    <dbReference type="NCBI Taxonomy" id="1750517"/>
    <lineage>
        <taxon>Bacteria</taxon>
        <taxon>Bacillati</taxon>
        <taxon>Actinomycetota</taxon>
        <taxon>Actinomycetes</taxon>
        <taxon>Kitasatosporales</taxon>
        <taxon>Streptomycetaceae</taxon>
        <taxon>Streptomyces</taxon>
    </lineage>
</organism>
<proteinExistence type="predicted"/>
<gene>
    <name evidence="2" type="ORF">D7318_08990</name>
    <name evidence="1" type="ORF">D7319_08135</name>
</gene>
<accession>A0A3A9WE65</accession>
<evidence type="ECO:0000313" key="4">
    <source>
        <dbReference type="Proteomes" id="UP000275024"/>
    </source>
</evidence>
<dbReference type="AlphaFoldDB" id="A0A3A9WE65"/>
<evidence type="ECO:0000313" key="1">
    <source>
        <dbReference type="EMBL" id="RKN11069.1"/>
    </source>
</evidence>
<dbReference type="Proteomes" id="UP000268652">
    <property type="component" value="Unassembled WGS sequence"/>
</dbReference>